<name>A0ABY4VDQ6_9GAMM</name>
<feature type="domain" description="Beta-lactamase-related" evidence="1">
    <location>
        <begin position="2"/>
        <end position="314"/>
    </location>
</feature>
<dbReference type="RefSeq" id="WP_252083403.1">
    <property type="nucleotide sequence ID" value="NZ_CP092418.1"/>
</dbReference>
<dbReference type="Proteomes" id="UP001055658">
    <property type="component" value="Chromosome"/>
</dbReference>
<dbReference type="InterPro" id="IPR012338">
    <property type="entry name" value="Beta-lactam/transpept-like"/>
</dbReference>
<organism evidence="2 3">
    <name type="scientific">Microbulbifer variabilis</name>
    <dbReference type="NCBI Taxonomy" id="266805"/>
    <lineage>
        <taxon>Bacteria</taxon>
        <taxon>Pseudomonadati</taxon>
        <taxon>Pseudomonadota</taxon>
        <taxon>Gammaproteobacteria</taxon>
        <taxon>Cellvibrionales</taxon>
        <taxon>Microbulbiferaceae</taxon>
        <taxon>Microbulbifer</taxon>
    </lineage>
</organism>
<protein>
    <submittedName>
        <fullName evidence="2">Beta-lactamase family protein</fullName>
    </submittedName>
</protein>
<evidence type="ECO:0000313" key="2">
    <source>
        <dbReference type="EMBL" id="USD21000.1"/>
    </source>
</evidence>
<dbReference type="PANTHER" id="PTHR46825:SF9">
    <property type="entry name" value="BETA-LACTAMASE-RELATED DOMAIN-CONTAINING PROTEIN"/>
    <property type="match status" value="1"/>
</dbReference>
<accession>A0ABY4VDQ6</accession>
<dbReference type="PANTHER" id="PTHR46825">
    <property type="entry name" value="D-ALANYL-D-ALANINE-CARBOXYPEPTIDASE/ENDOPEPTIDASE AMPH"/>
    <property type="match status" value="1"/>
</dbReference>
<dbReference type="Pfam" id="PF00144">
    <property type="entry name" value="Beta-lactamase"/>
    <property type="match status" value="1"/>
</dbReference>
<sequence>MDKLIKSIMDKRQIPGLQLAIVKNGEIIKLGNYGLSNLQDNVPVRSNTVFPINSMTKAFTGVALLQLAEQGRLSLDDEIGKHLTDLPANWKSIKIKHLMAHTSGLPNIFSGYLADLVVRGNPDAAWNKVKELPLKSEVNTQFSYNQTGYVIIGKIIDKYVQGGFPKFIIDNQLKIANMKLTADAGFEHMTRPISNHARQYLYDSDKGQHKNNYVEFPYILQSAAGMNSTATEIAQYLIALQSKKLLKNLHSLWTPITLKNGQTAGFNHVENGYAIGWQVIDREHHRAVSASGGNAATMIHYPEDKLSIVVLTNLIGGLPIQFVDKIAAEYIPEFKL</sequence>
<dbReference type="InterPro" id="IPR001466">
    <property type="entry name" value="Beta-lactam-related"/>
</dbReference>
<dbReference type="EMBL" id="CP092418">
    <property type="protein sequence ID" value="USD21000.1"/>
    <property type="molecule type" value="Genomic_DNA"/>
</dbReference>
<keyword evidence="3" id="KW-1185">Reference proteome</keyword>
<evidence type="ECO:0000313" key="3">
    <source>
        <dbReference type="Proteomes" id="UP001055658"/>
    </source>
</evidence>
<reference evidence="2" key="1">
    <citation type="submission" date="2022-02" db="EMBL/GenBank/DDBJ databases">
        <title>Coral-associated bacteria.</title>
        <authorList>
            <person name="Tang K."/>
            <person name="Wang X."/>
        </authorList>
    </citation>
    <scope>NUCLEOTIDE SEQUENCE</scope>
    <source>
        <strain evidence="2">SCSIO 43006</strain>
    </source>
</reference>
<evidence type="ECO:0000259" key="1">
    <source>
        <dbReference type="Pfam" id="PF00144"/>
    </source>
</evidence>
<proteinExistence type="predicted"/>
<gene>
    <name evidence="2" type="ORF">MJO52_18350</name>
</gene>
<dbReference type="InterPro" id="IPR050491">
    <property type="entry name" value="AmpC-like"/>
</dbReference>
<dbReference type="SUPFAM" id="SSF56601">
    <property type="entry name" value="beta-lactamase/transpeptidase-like"/>
    <property type="match status" value="1"/>
</dbReference>
<dbReference type="Gene3D" id="3.40.710.10">
    <property type="entry name" value="DD-peptidase/beta-lactamase superfamily"/>
    <property type="match status" value="1"/>
</dbReference>